<dbReference type="SUPFAM" id="SSF55785">
    <property type="entry name" value="PYP-like sensor domain (PAS domain)"/>
    <property type="match status" value="1"/>
</dbReference>
<evidence type="ECO:0000259" key="2">
    <source>
        <dbReference type="PROSITE" id="PS50112"/>
    </source>
</evidence>
<dbReference type="Pfam" id="PF00989">
    <property type="entry name" value="PAS"/>
    <property type="match status" value="1"/>
</dbReference>
<dbReference type="CDD" id="cd01949">
    <property type="entry name" value="GGDEF"/>
    <property type="match status" value="1"/>
</dbReference>
<protein>
    <submittedName>
        <fullName evidence="5">Cyclic di-GMP phosphodiesterase</fullName>
    </submittedName>
</protein>
<dbReference type="InterPro" id="IPR035919">
    <property type="entry name" value="EAL_sf"/>
</dbReference>
<gene>
    <name evidence="5" type="ORF">GCM10011396_26770</name>
</gene>
<dbReference type="NCBIfam" id="TIGR00229">
    <property type="entry name" value="sensory_box"/>
    <property type="match status" value="1"/>
</dbReference>
<dbReference type="PANTHER" id="PTHR44757:SF11">
    <property type="entry name" value="CYCLIC DI-GMP PHOSPHODIESTERASE PDER"/>
    <property type="match status" value="1"/>
</dbReference>
<dbReference type="GO" id="GO:0071732">
    <property type="term" value="P:cellular response to nitric oxide"/>
    <property type="evidence" value="ECO:0007669"/>
    <property type="project" value="UniProtKB-ARBA"/>
</dbReference>
<feature type="domain" description="PAS" evidence="2">
    <location>
        <begin position="114"/>
        <end position="180"/>
    </location>
</feature>
<dbReference type="InterPro" id="IPR035965">
    <property type="entry name" value="PAS-like_dom_sf"/>
</dbReference>
<dbReference type="PROSITE" id="PS50887">
    <property type="entry name" value="GGDEF"/>
    <property type="match status" value="1"/>
</dbReference>
<dbReference type="Pfam" id="PF00563">
    <property type="entry name" value="EAL"/>
    <property type="match status" value="1"/>
</dbReference>
<dbReference type="SUPFAM" id="SSF55073">
    <property type="entry name" value="Nucleotide cyclase"/>
    <property type="match status" value="1"/>
</dbReference>
<dbReference type="PROSITE" id="PS50112">
    <property type="entry name" value="PAS"/>
    <property type="match status" value="1"/>
</dbReference>
<dbReference type="Proteomes" id="UP000637423">
    <property type="component" value="Unassembled WGS sequence"/>
</dbReference>
<comment type="caution">
    <text evidence="5">The sequence shown here is derived from an EMBL/GenBank/DDBJ whole genome shotgun (WGS) entry which is preliminary data.</text>
</comment>
<dbReference type="InterPro" id="IPR052155">
    <property type="entry name" value="Biofilm_reg_signaling"/>
</dbReference>
<dbReference type="Gene3D" id="3.30.70.270">
    <property type="match status" value="1"/>
</dbReference>
<dbReference type="RefSeq" id="WP_188566513.1">
    <property type="nucleotide sequence ID" value="NZ_BMED01000002.1"/>
</dbReference>
<evidence type="ECO:0000259" key="4">
    <source>
        <dbReference type="PROSITE" id="PS50887"/>
    </source>
</evidence>
<evidence type="ECO:0000313" key="5">
    <source>
        <dbReference type="EMBL" id="GGC78213.1"/>
    </source>
</evidence>
<proteinExistence type="predicted"/>
<evidence type="ECO:0000313" key="6">
    <source>
        <dbReference type="Proteomes" id="UP000637423"/>
    </source>
</evidence>
<dbReference type="Gene3D" id="3.30.450.20">
    <property type="entry name" value="PAS domain"/>
    <property type="match status" value="1"/>
</dbReference>
<dbReference type="InterPro" id="IPR013767">
    <property type="entry name" value="PAS_fold"/>
</dbReference>
<dbReference type="AlphaFoldDB" id="A0A916ULL4"/>
<dbReference type="SMART" id="SM00267">
    <property type="entry name" value="GGDEF"/>
    <property type="match status" value="1"/>
</dbReference>
<dbReference type="PANTHER" id="PTHR44757">
    <property type="entry name" value="DIGUANYLATE CYCLASE DGCP"/>
    <property type="match status" value="1"/>
</dbReference>
<dbReference type="SMART" id="SM00052">
    <property type="entry name" value="EAL"/>
    <property type="match status" value="1"/>
</dbReference>
<dbReference type="NCBIfam" id="NF007474">
    <property type="entry name" value="PRK10060.1"/>
    <property type="match status" value="1"/>
</dbReference>
<dbReference type="Gene3D" id="3.20.20.450">
    <property type="entry name" value="EAL domain"/>
    <property type="match status" value="1"/>
</dbReference>
<feature type="domain" description="GGDEF" evidence="4">
    <location>
        <begin position="265"/>
        <end position="397"/>
    </location>
</feature>
<evidence type="ECO:0000259" key="3">
    <source>
        <dbReference type="PROSITE" id="PS50883"/>
    </source>
</evidence>
<dbReference type="InterPro" id="IPR029787">
    <property type="entry name" value="Nucleotide_cyclase"/>
</dbReference>
<reference evidence="5" key="2">
    <citation type="submission" date="2020-09" db="EMBL/GenBank/DDBJ databases">
        <authorList>
            <person name="Sun Q."/>
            <person name="Zhou Y."/>
        </authorList>
    </citation>
    <scope>NUCLEOTIDE SEQUENCE</scope>
    <source>
        <strain evidence="5">CGMCC 1.10998</strain>
    </source>
</reference>
<dbReference type="FunFam" id="3.30.70.270:FF:000001">
    <property type="entry name" value="Diguanylate cyclase domain protein"/>
    <property type="match status" value="1"/>
</dbReference>
<dbReference type="GO" id="GO:0006355">
    <property type="term" value="P:regulation of DNA-templated transcription"/>
    <property type="evidence" value="ECO:0007669"/>
    <property type="project" value="InterPro"/>
</dbReference>
<dbReference type="FunFam" id="3.20.20.450:FF:000001">
    <property type="entry name" value="Cyclic di-GMP phosphodiesterase yahA"/>
    <property type="match status" value="1"/>
</dbReference>
<dbReference type="InterPro" id="IPR000160">
    <property type="entry name" value="GGDEF_dom"/>
</dbReference>
<accession>A0A916ULL4</accession>
<name>A0A916ULL4_9BURK</name>
<evidence type="ECO:0000256" key="1">
    <source>
        <dbReference type="ARBA" id="ARBA00051114"/>
    </source>
</evidence>
<keyword evidence="6" id="KW-1185">Reference proteome</keyword>
<dbReference type="InterPro" id="IPR043128">
    <property type="entry name" value="Rev_trsase/Diguanyl_cyclase"/>
</dbReference>
<dbReference type="SUPFAM" id="SSF141868">
    <property type="entry name" value="EAL domain-like"/>
    <property type="match status" value="1"/>
</dbReference>
<dbReference type="PROSITE" id="PS50883">
    <property type="entry name" value="EAL"/>
    <property type="match status" value="1"/>
</dbReference>
<comment type="catalytic activity">
    <reaction evidence="1">
        <text>3',3'-c-di-GMP + H2O = 5'-phosphoguanylyl(3'-&gt;5')guanosine + H(+)</text>
        <dbReference type="Rhea" id="RHEA:24902"/>
        <dbReference type="ChEBI" id="CHEBI:15377"/>
        <dbReference type="ChEBI" id="CHEBI:15378"/>
        <dbReference type="ChEBI" id="CHEBI:58754"/>
        <dbReference type="ChEBI" id="CHEBI:58805"/>
        <dbReference type="EC" id="3.1.4.52"/>
    </reaction>
    <physiologicalReaction direction="left-to-right" evidence="1">
        <dbReference type="Rhea" id="RHEA:24903"/>
    </physiologicalReaction>
</comment>
<organism evidence="5 6">
    <name type="scientific">Undibacterium terreum</name>
    <dbReference type="NCBI Taxonomy" id="1224302"/>
    <lineage>
        <taxon>Bacteria</taxon>
        <taxon>Pseudomonadati</taxon>
        <taxon>Pseudomonadota</taxon>
        <taxon>Betaproteobacteria</taxon>
        <taxon>Burkholderiales</taxon>
        <taxon>Oxalobacteraceae</taxon>
        <taxon>Undibacterium</taxon>
    </lineage>
</organism>
<feature type="domain" description="EAL" evidence="3">
    <location>
        <begin position="406"/>
        <end position="659"/>
    </location>
</feature>
<dbReference type="InterPro" id="IPR000014">
    <property type="entry name" value="PAS"/>
</dbReference>
<dbReference type="InterPro" id="IPR001633">
    <property type="entry name" value="EAL_dom"/>
</dbReference>
<dbReference type="NCBIfam" id="TIGR00254">
    <property type="entry name" value="GGDEF"/>
    <property type="match status" value="1"/>
</dbReference>
<sequence length="665" mass="75191">MKTKDMESTLLFQHFGTRSPLWYFRDDSDALHLSGDGEVTATAISLRPEQADAIRKLTGVTSHLTFDLKIFNDEVKLHLVGKKTDKATWAGTAADYYDTDTVARDLEHGLMFAEQVVSEVNSLVVILDADGKIKRFNRLCEELTGLKEENLLGLNAHDLFMPVDEHESARANIRDFFATQSSFEVERPVQSRYGIRKVIWRNKLVESGSGESENFLVCSGTDVTEERRAKERLMELATKDTLTGLLNRHAIQEMITEAITAEDAPVFSLLFLDLDNFKKVNDHYGHVLGDCLIQAAASAIHSCLREGNVIARLGGDEFLIVIPNANQRAAELIAERIHERMKVPFDLNRAEIYSSCSIGIAVFPEHGRSMEELIRNADMAMYAAKDSGRNTHRIFTSEMDQRVSEYVWLDTNIRKALEENQFELYYQAKQSLTTGKVESVEALIRWNSPERGLIQPMNFIPYAEESGLITPIGKWVMETAARQAGLWKKQDFNLRIAINLSARQFRHPKLVEDFKMAILAADIYPSIVDLELTESCLIEDETLALKLISQFKDLGAEVHLDDFGTGYSSLSQLSRLPLDVLKLDRSFISSIHNDIRAQRLLRSMVAVAQELQLKIVAEGVETQDQAEFLRSIGVDLAQGFLFAKPMPAAEFEEWFRQFRQLKSVA</sequence>
<dbReference type="EMBL" id="BMED01000002">
    <property type="protein sequence ID" value="GGC78213.1"/>
    <property type="molecule type" value="Genomic_DNA"/>
</dbReference>
<dbReference type="Pfam" id="PF00990">
    <property type="entry name" value="GGDEF"/>
    <property type="match status" value="1"/>
</dbReference>
<dbReference type="CDD" id="cd00130">
    <property type="entry name" value="PAS"/>
    <property type="match status" value="1"/>
</dbReference>
<dbReference type="GO" id="GO:0071111">
    <property type="term" value="F:cyclic-guanylate-specific phosphodiesterase activity"/>
    <property type="evidence" value="ECO:0007669"/>
    <property type="project" value="UniProtKB-EC"/>
</dbReference>
<reference evidence="5" key="1">
    <citation type="journal article" date="2014" name="Int. J. Syst. Evol. Microbiol.">
        <title>Complete genome sequence of Corynebacterium casei LMG S-19264T (=DSM 44701T), isolated from a smear-ripened cheese.</title>
        <authorList>
            <consortium name="US DOE Joint Genome Institute (JGI-PGF)"/>
            <person name="Walter F."/>
            <person name="Albersmeier A."/>
            <person name="Kalinowski J."/>
            <person name="Ruckert C."/>
        </authorList>
    </citation>
    <scope>NUCLEOTIDE SEQUENCE</scope>
    <source>
        <strain evidence="5">CGMCC 1.10998</strain>
    </source>
</reference>
<dbReference type="CDD" id="cd01948">
    <property type="entry name" value="EAL"/>
    <property type="match status" value="1"/>
</dbReference>
<dbReference type="SMART" id="SM00091">
    <property type="entry name" value="PAS"/>
    <property type="match status" value="1"/>
</dbReference>